<dbReference type="EMBL" id="BAAAHE010000020">
    <property type="protein sequence ID" value="GAA0622205.1"/>
    <property type="molecule type" value="Genomic_DNA"/>
</dbReference>
<dbReference type="InterPro" id="IPR007383">
    <property type="entry name" value="DUF445"/>
</dbReference>
<dbReference type="Proteomes" id="UP001500957">
    <property type="component" value="Unassembled WGS sequence"/>
</dbReference>
<dbReference type="Pfam" id="PF04286">
    <property type="entry name" value="DUF445"/>
    <property type="match status" value="1"/>
</dbReference>
<evidence type="ECO:0000313" key="3">
    <source>
        <dbReference type="Proteomes" id="UP001500957"/>
    </source>
</evidence>
<evidence type="ECO:0000256" key="1">
    <source>
        <dbReference type="SAM" id="Phobius"/>
    </source>
</evidence>
<organism evidence="2 3">
    <name type="scientific">Sporichthya brevicatena</name>
    <dbReference type="NCBI Taxonomy" id="171442"/>
    <lineage>
        <taxon>Bacteria</taxon>
        <taxon>Bacillati</taxon>
        <taxon>Actinomycetota</taxon>
        <taxon>Actinomycetes</taxon>
        <taxon>Sporichthyales</taxon>
        <taxon>Sporichthyaceae</taxon>
        <taxon>Sporichthya</taxon>
    </lineage>
</organism>
<dbReference type="RefSeq" id="WP_344605407.1">
    <property type="nucleotide sequence ID" value="NZ_BAAAHE010000020.1"/>
</dbReference>
<feature type="transmembrane region" description="Helical" evidence="1">
    <location>
        <begin position="24"/>
        <end position="43"/>
    </location>
</feature>
<evidence type="ECO:0000313" key="2">
    <source>
        <dbReference type="EMBL" id="GAA0622205.1"/>
    </source>
</evidence>
<keyword evidence="1" id="KW-0472">Membrane</keyword>
<protein>
    <submittedName>
        <fullName evidence="2">DUF445 domain-containing protein</fullName>
    </submittedName>
</protein>
<gene>
    <name evidence="2" type="ORF">GCM10009547_26320</name>
</gene>
<name>A0ABP3S3V1_9ACTN</name>
<proteinExistence type="predicted"/>
<keyword evidence="1" id="KW-0812">Transmembrane</keyword>
<keyword evidence="3" id="KW-1185">Reference proteome</keyword>
<dbReference type="PANTHER" id="PTHR38442:SF1">
    <property type="entry name" value="INNER MEMBRANE PROTEIN"/>
    <property type="match status" value="1"/>
</dbReference>
<reference evidence="3" key="1">
    <citation type="journal article" date="2019" name="Int. J. Syst. Evol. Microbiol.">
        <title>The Global Catalogue of Microorganisms (GCM) 10K type strain sequencing project: providing services to taxonomists for standard genome sequencing and annotation.</title>
        <authorList>
            <consortium name="The Broad Institute Genomics Platform"/>
            <consortium name="The Broad Institute Genome Sequencing Center for Infectious Disease"/>
            <person name="Wu L."/>
            <person name="Ma J."/>
        </authorList>
    </citation>
    <scope>NUCLEOTIDE SEQUENCE [LARGE SCALE GENOMIC DNA]</scope>
    <source>
        <strain evidence="3">JCM 10671</strain>
    </source>
</reference>
<sequence>MVITGVLAGYDDPVSRRRLRRMKLAATGLLALAAGLFLLTFALPENTATGYLRAAAEAGMVGGLADWFAVTALFRHPLGLPIPHTALVPKKKDDLATKLGEFVSGNFLTPDAVAERVRAADPVRKIGERLLEPATADAVGRELSRAIAAVVGTLDERLVSSMVLEHVRRDLDRRSYAREVGQLLTTAVQNRAQDPIIELSLPRLRAQVVANRATVHRELSRFLDSLGVFARLWSTDRRVDKIIDRVIDLSFEIERVGRDHPLRRQFDEVLARLADGLANDPRAADGIDEVLRDIAANPAVESWLRDVVARYLGSARELLDNPTVSLEQQLGRFVQDLGRRVVSDEEFAAKLDRGVDQAVRYAVTHYADQVVALIRDQVARWPAAEASEKIETAVGRDLQFIRINGTVVGALAGVVIYTVAVAAGHG</sequence>
<keyword evidence="1" id="KW-1133">Transmembrane helix</keyword>
<dbReference type="PANTHER" id="PTHR38442">
    <property type="entry name" value="INNER MEMBRANE PROTEIN-RELATED"/>
    <property type="match status" value="1"/>
</dbReference>
<comment type="caution">
    <text evidence="2">The sequence shown here is derived from an EMBL/GenBank/DDBJ whole genome shotgun (WGS) entry which is preliminary data.</text>
</comment>
<accession>A0ABP3S3V1</accession>